<dbReference type="AlphaFoldDB" id="A0A0R3QJT8"/>
<evidence type="ECO:0000256" key="5">
    <source>
        <dbReference type="ARBA" id="ARBA00023010"/>
    </source>
</evidence>
<dbReference type="GO" id="GO:0006406">
    <property type="term" value="P:mRNA export from nucleus"/>
    <property type="evidence" value="ECO:0007669"/>
    <property type="project" value="TreeGrafter"/>
</dbReference>
<evidence type="ECO:0000313" key="8">
    <source>
        <dbReference type="EMBL" id="VDO20465.1"/>
    </source>
</evidence>
<accession>A0A0R3QJT8</accession>
<keyword evidence="7" id="KW-0539">Nucleus</keyword>
<dbReference type="GO" id="GO:0000055">
    <property type="term" value="P:ribosomal large subunit export from nucleus"/>
    <property type="evidence" value="ECO:0007669"/>
    <property type="project" value="InterPro"/>
</dbReference>
<dbReference type="PANTHER" id="PTHR13257">
    <property type="entry name" value="NUCLEOPORIN NUP84-RELATED"/>
    <property type="match status" value="1"/>
</dbReference>
<keyword evidence="2" id="KW-0813">Transport</keyword>
<keyword evidence="9" id="KW-1185">Reference proteome</keyword>
<evidence type="ECO:0000256" key="3">
    <source>
        <dbReference type="ARBA" id="ARBA00022816"/>
    </source>
</evidence>
<dbReference type="EMBL" id="UZAG01015454">
    <property type="protein sequence ID" value="VDO20465.1"/>
    <property type="molecule type" value="Genomic_DNA"/>
</dbReference>
<evidence type="ECO:0000256" key="2">
    <source>
        <dbReference type="ARBA" id="ARBA00022448"/>
    </source>
</evidence>
<evidence type="ECO:0000256" key="1">
    <source>
        <dbReference type="ARBA" id="ARBA00004567"/>
    </source>
</evidence>
<protein>
    <submittedName>
        <fullName evidence="10">Plexin-B</fullName>
    </submittedName>
</protein>
<keyword evidence="6" id="KW-0906">Nuclear pore complex</keyword>
<reference evidence="10" key="1">
    <citation type="submission" date="2017-02" db="UniProtKB">
        <authorList>
            <consortium name="WormBaseParasite"/>
        </authorList>
    </citation>
    <scope>IDENTIFICATION</scope>
</reference>
<keyword evidence="4" id="KW-0653">Protein transport</keyword>
<dbReference type="GO" id="GO:0017056">
    <property type="term" value="F:structural constituent of nuclear pore"/>
    <property type="evidence" value="ECO:0007669"/>
    <property type="project" value="InterPro"/>
</dbReference>
<name>A0A0R3QJT8_9BILA</name>
<dbReference type="GO" id="GO:0005643">
    <property type="term" value="C:nuclear pore"/>
    <property type="evidence" value="ECO:0007669"/>
    <property type="project" value="UniProtKB-SubCell"/>
</dbReference>
<dbReference type="GO" id="GO:0006606">
    <property type="term" value="P:protein import into nucleus"/>
    <property type="evidence" value="ECO:0007669"/>
    <property type="project" value="TreeGrafter"/>
</dbReference>
<dbReference type="InterPro" id="IPR037700">
    <property type="entry name" value="NUP88/NUP82"/>
</dbReference>
<evidence type="ECO:0000313" key="10">
    <source>
        <dbReference type="WBParaSite" id="BTMF_0000782101-mRNA-1"/>
    </source>
</evidence>
<dbReference type="STRING" id="42155.A0A0R3QJT8"/>
<evidence type="ECO:0000256" key="4">
    <source>
        <dbReference type="ARBA" id="ARBA00022927"/>
    </source>
</evidence>
<keyword evidence="3" id="KW-0509">mRNA transport</keyword>
<sequence>MIFIAICSLDSEVMYPLLDLLTTKVSEVVLIDNYTSHGLIIFGGNTLWFVVGLYSGADKKAYYNRKIKLYTDPPLPLHEKFKAMFVNGNSTSVALSSEHSVFVVELPYDFWCRQSVTENPVFDHLQPTYHCRNQFVDSYARSKNTVVDILKIRWCRKEKYECGHHTYSRLAILYSENIVRIYDTDISCDTPTVVIDFKSLLGPSESSCGRSFGVHNYIASFDFGPSFARGDNEIGAQIGLKTLFAIDNDCGDIYIAIYSNNRVIEMQGPLTLTGIVPGDFACSGALDMLYVQYREDTSLPIFSLISPKGCITHFLALTLQQETFNGHVEFILAHYDNVLLPCKPLADISYCLQNDSIQTGQYFVFCGANLFSIDINPWAHLLSDLFRTKTKYDKHVDDLPDSKVHHVFAVLGNKEIKETADAIRYAATAYANNEKVLNNHLMRDFSKKDIIYVAITSSKQLLHKFTRYDGILYEKNVIARRYGTPVEEQIETGDYLLEECMKILESQTAVPSLKLNESITEAQGIAAANSIVETLVKNMKVTQVAFKKVHDIITNNIMSSGTISNNKSVCTERLLRLLSTYVDLKNRIYKIQATVAQLKKRSDELGSGLAPKMFPLTDSEKAMNDKLETLRIDVDGIMRQIPYLANEVATKRRDRFGPVRSFCASMNAQKFMLSKNLQCVKGSSSLLVNIEGSVMLLITEDINEMVSWTKKLIKKIDSMQTNLIAEDTSSTSSKLGSQCE</sequence>
<dbReference type="PANTHER" id="PTHR13257:SF0">
    <property type="entry name" value="NUCLEAR PORE COMPLEX PROTEIN NUP88"/>
    <property type="match status" value="1"/>
</dbReference>
<organism evidence="10">
    <name type="scientific">Brugia timori</name>
    <dbReference type="NCBI Taxonomy" id="42155"/>
    <lineage>
        <taxon>Eukaryota</taxon>
        <taxon>Metazoa</taxon>
        <taxon>Ecdysozoa</taxon>
        <taxon>Nematoda</taxon>
        <taxon>Chromadorea</taxon>
        <taxon>Rhabditida</taxon>
        <taxon>Spirurina</taxon>
        <taxon>Spiruromorpha</taxon>
        <taxon>Filarioidea</taxon>
        <taxon>Onchocercidae</taxon>
        <taxon>Brugia</taxon>
    </lineage>
</organism>
<dbReference type="Proteomes" id="UP000280834">
    <property type="component" value="Unassembled WGS sequence"/>
</dbReference>
<keyword evidence="5" id="KW-0811">Translocation</keyword>
<evidence type="ECO:0000256" key="6">
    <source>
        <dbReference type="ARBA" id="ARBA00023132"/>
    </source>
</evidence>
<reference evidence="8 9" key="2">
    <citation type="submission" date="2018-11" db="EMBL/GenBank/DDBJ databases">
        <authorList>
            <consortium name="Pathogen Informatics"/>
        </authorList>
    </citation>
    <scope>NUCLEOTIDE SEQUENCE [LARGE SCALE GENOMIC DNA]</scope>
</reference>
<proteinExistence type="predicted"/>
<comment type="subcellular location">
    <subcellularLocation>
        <location evidence="1">Nucleus</location>
        <location evidence="1">Nuclear pore complex</location>
    </subcellularLocation>
</comment>
<evidence type="ECO:0000313" key="9">
    <source>
        <dbReference type="Proteomes" id="UP000280834"/>
    </source>
</evidence>
<dbReference type="WBParaSite" id="BTMF_0000782101-mRNA-1">
    <property type="protein sequence ID" value="BTMF_0000782101-mRNA-1"/>
    <property type="gene ID" value="BTMF_0000782101"/>
</dbReference>
<evidence type="ECO:0000256" key="7">
    <source>
        <dbReference type="ARBA" id="ARBA00023242"/>
    </source>
</evidence>
<gene>
    <name evidence="8" type="ORF">BTMF_LOCUS5935</name>
</gene>
<dbReference type="GO" id="GO:0000056">
    <property type="term" value="P:ribosomal small subunit export from nucleus"/>
    <property type="evidence" value="ECO:0007669"/>
    <property type="project" value="InterPro"/>
</dbReference>